<dbReference type="NCBIfam" id="TIGR00357">
    <property type="entry name" value="peptide-methionine (R)-S-oxide reductase MsrB"/>
    <property type="match status" value="1"/>
</dbReference>
<dbReference type="EMBL" id="CP000774">
    <property type="protein sequence ID" value="ABS62468.1"/>
    <property type="molecule type" value="Genomic_DNA"/>
</dbReference>
<dbReference type="RefSeq" id="WP_012109718.1">
    <property type="nucleotide sequence ID" value="NC_009719.1"/>
</dbReference>
<proteinExistence type="inferred from homology"/>
<comment type="similarity">
    <text evidence="1 6">Belongs to the MsrB Met sulfoxide reductase family.</text>
</comment>
<name>A7HRD5_PARL1</name>
<feature type="domain" description="MsrB" evidence="7">
    <location>
        <begin position="12"/>
        <end position="134"/>
    </location>
</feature>
<dbReference type="PROSITE" id="PS51790">
    <property type="entry name" value="MSRB"/>
    <property type="match status" value="1"/>
</dbReference>
<evidence type="ECO:0000256" key="6">
    <source>
        <dbReference type="HAMAP-Rule" id="MF_01400"/>
    </source>
</evidence>
<dbReference type="HAMAP" id="MF_01400">
    <property type="entry name" value="MsrB"/>
    <property type="match status" value="1"/>
</dbReference>
<comment type="catalytic activity">
    <reaction evidence="5 6">
        <text>L-methionyl-[protein] + [thioredoxin]-disulfide + H2O = L-methionyl-(R)-S-oxide-[protein] + [thioredoxin]-dithiol</text>
        <dbReference type="Rhea" id="RHEA:24164"/>
        <dbReference type="Rhea" id="RHEA-COMP:10698"/>
        <dbReference type="Rhea" id="RHEA-COMP:10700"/>
        <dbReference type="Rhea" id="RHEA-COMP:12313"/>
        <dbReference type="Rhea" id="RHEA-COMP:12314"/>
        <dbReference type="ChEBI" id="CHEBI:15377"/>
        <dbReference type="ChEBI" id="CHEBI:16044"/>
        <dbReference type="ChEBI" id="CHEBI:29950"/>
        <dbReference type="ChEBI" id="CHEBI:45764"/>
        <dbReference type="ChEBI" id="CHEBI:50058"/>
        <dbReference type="EC" id="1.8.4.12"/>
    </reaction>
</comment>
<evidence type="ECO:0000256" key="1">
    <source>
        <dbReference type="ARBA" id="ARBA00007174"/>
    </source>
</evidence>
<keyword evidence="3 6" id="KW-0862">Zinc</keyword>
<dbReference type="eggNOG" id="COG0229">
    <property type="taxonomic scope" value="Bacteria"/>
</dbReference>
<protein>
    <recommendedName>
        <fullName evidence="6">Peptide methionine sulfoxide reductase MsrB</fullName>
        <ecNumber evidence="6">1.8.4.12</ecNumber>
    </recommendedName>
    <alternativeName>
        <fullName evidence="6">Peptide-methionine (R)-S-oxide reductase</fullName>
    </alternativeName>
</protein>
<dbReference type="SUPFAM" id="SSF51316">
    <property type="entry name" value="Mss4-like"/>
    <property type="match status" value="1"/>
</dbReference>
<reference evidence="8 9" key="1">
    <citation type="journal article" date="2011" name="Stand. Genomic Sci.">
        <title>Complete genome sequence of Parvibaculum lavamentivorans type strain (DS-1(T)).</title>
        <authorList>
            <person name="Schleheck D."/>
            <person name="Weiss M."/>
            <person name="Pitluck S."/>
            <person name="Bruce D."/>
            <person name="Land M.L."/>
            <person name="Han S."/>
            <person name="Saunders E."/>
            <person name="Tapia R."/>
            <person name="Detter C."/>
            <person name="Brettin T."/>
            <person name="Han J."/>
            <person name="Woyke T."/>
            <person name="Goodwin L."/>
            <person name="Pennacchio L."/>
            <person name="Nolan M."/>
            <person name="Cook A.M."/>
            <person name="Kjelleberg S."/>
            <person name="Thomas T."/>
        </authorList>
    </citation>
    <scope>NUCLEOTIDE SEQUENCE [LARGE SCALE GENOMIC DNA]</scope>
    <source>
        <strain evidence="9">DS-1 / DSM 13023 / NCIMB 13966</strain>
    </source>
</reference>
<dbReference type="PANTHER" id="PTHR10173">
    <property type="entry name" value="METHIONINE SULFOXIDE REDUCTASE"/>
    <property type="match status" value="1"/>
</dbReference>
<comment type="cofactor">
    <cofactor evidence="6">
        <name>Zn(2+)</name>
        <dbReference type="ChEBI" id="CHEBI:29105"/>
    </cofactor>
    <text evidence="6">Binds 1 zinc ion per subunit. The zinc ion is important for the structural integrity of the protein.</text>
</comment>
<sequence length="139" mass="15687">MADTKQKLDKADDEWRSKLTPEQYAVTRQAGTERAFTGPWVNEHRDGTYKCICCGEELFRSDTKYESGSGWPSFYAPIQPGAVEEHNDDSHNMRRTEVVCAKCDAHLGHVFPDGPQPTGLRYCMNGTALDFKPDDTPEK</sequence>
<dbReference type="AlphaFoldDB" id="A7HRD5"/>
<feature type="binding site" evidence="6">
    <location>
        <position position="100"/>
    </location>
    <ligand>
        <name>Zn(2+)</name>
        <dbReference type="ChEBI" id="CHEBI:29105"/>
    </ligand>
</feature>
<dbReference type="EC" id="1.8.4.12" evidence="6"/>
<keyword evidence="4 6" id="KW-0560">Oxidoreductase</keyword>
<dbReference type="GO" id="GO:0030091">
    <property type="term" value="P:protein repair"/>
    <property type="evidence" value="ECO:0007669"/>
    <property type="project" value="InterPro"/>
</dbReference>
<evidence type="ECO:0000256" key="4">
    <source>
        <dbReference type="ARBA" id="ARBA00023002"/>
    </source>
</evidence>
<dbReference type="InterPro" id="IPR011057">
    <property type="entry name" value="Mss4-like_sf"/>
</dbReference>
<dbReference type="Proteomes" id="UP000006377">
    <property type="component" value="Chromosome"/>
</dbReference>
<organism evidence="8 9">
    <name type="scientific">Parvibaculum lavamentivorans (strain DS-1 / DSM 13023 / NCIMB 13966)</name>
    <dbReference type="NCBI Taxonomy" id="402881"/>
    <lineage>
        <taxon>Bacteria</taxon>
        <taxon>Pseudomonadati</taxon>
        <taxon>Pseudomonadota</taxon>
        <taxon>Alphaproteobacteria</taxon>
        <taxon>Hyphomicrobiales</taxon>
        <taxon>Parvibaculaceae</taxon>
        <taxon>Parvibaculum</taxon>
    </lineage>
</organism>
<dbReference type="HOGENOM" id="CLU_031040_8_5_5"/>
<dbReference type="GO" id="GO:0006979">
    <property type="term" value="P:response to oxidative stress"/>
    <property type="evidence" value="ECO:0007669"/>
    <property type="project" value="InterPro"/>
</dbReference>
<dbReference type="Gene3D" id="2.170.150.20">
    <property type="entry name" value="Peptide methionine sulfoxide reductase"/>
    <property type="match status" value="1"/>
</dbReference>
<dbReference type="GO" id="GO:0005737">
    <property type="term" value="C:cytoplasm"/>
    <property type="evidence" value="ECO:0007669"/>
    <property type="project" value="TreeGrafter"/>
</dbReference>
<gene>
    <name evidence="6" type="primary">msrB</name>
    <name evidence="8" type="ordered locus">Plav_0845</name>
</gene>
<dbReference type="FunFam" id="2.170.150.20:FF:000001">
    <property type="entry name" value="Peptide methionine sulfoxide reductase MsrB"/>
    <property type="match status" value="1"/>
</dbReference>
<dbReference type="PANTHER" id="PTHR10173:SF52">
    <property type="entry name" value="METHIONINE-R-SULFOXIDE REDUCTASE B1"/>
    <property type="match status" value="1"/>
</dbReference>
<dbReference type="OrthoDB" id="9785497at2"/>
<accession>A7HRD5</accession>
<evidence type="ECO:0000256" key="5">
    <source>
        <dbReference type="ARBA" id="ARBA00048488"/>
    </source>
</evidence>
<dbReference type="InterPro" id="IPR002579">
    <property type="entry name" value="Met_Sox_Rdtase_MsrB_dom"/>
</dbReference>
<keyword evidence="9" id="KW-1185">Reference proteome</keyword>
<dbReference type="STRING" id="402881.Plav_0845"/>
<feature type="binding site" evidence="6">
    <location>
        <position position="103"/>
    </location>
    <ligand>
        <name>Zn(2+)</name>
        <dbReference type="ChEBI" id="CHEBI:29105"/>
    </ligand>
</feature>
<dbReference type="InterPro" id="IPR028427">
    <property type="entry name" value="Met_Sox_Rdtase_MsrB"/>
</dbReference>
<dbReference type="KEGG" id="pla:Plav_0845"/>
<dbReference type="GO" id="GO:0008270">
    <property type="term" value="F:zinc ion binding"/>
    <property type="evidence" value="ECO:0007669"/>
    <property type="project" value="UniProtKB-UniRule"/>
</dbReference>
<dbReference type="Pfam" id="PF01641">
    <property type="entry name" value="SelR"/>
    <property type="match status" value="1"/>
</dbReference>
<feature type="binding site" evidence="6">
    <location>
        <position position="51"/>
    </location>
    <ligand>
        <name>Zn(2+)</name>
        <dbReference type="ChEBI" id="CHEBI:29105"/>
    </ligand>
</feature>
<evidence type="ECO:0000256" key="3">
    <source>
        <dbReference type="ARBA" id="ARBA00022833"/>
    </source>
</evidence>
<keyword evidence="2 6" id="KW-0479">Metal-binding</keyword>
<feature type="binding site" evidence="6">
    <location>
        <position position="54"/>
    </location>
    <ligand>
        <name>Zn(2+)</name>
        <dbReference type="ChEBI" id="CHEBI:29105"/>
    </ligand>
</feature>
<dbReference type="GO" id="GO:0033743">
    <property type="term" value="F:peptide-methionine (R)-S-oxide reductase activity"/>
    <property type="evidence" value="ECO:0007669"/>
    <property type="project" value="UniProtKB-UniRule"/>
</dbReference>
<evidence type="ECO:0000313" key="9">
    <source>
        <dbReference type="Proteomes" id="UP000006377"/>
    </source>
</evidence>
<evidence type="ECO:0000313" key="8">
    <source>
        <dbReference type="EMBL" id="ABS62468.1"/>
    </source>
</evidence>
<evidence type="ECO:0000256" key="2">
    <source>
        <dbReference type="ARBA" id="ARBA00022723"/>
    </source>
</evidence>
<evidence type="ECO:0000259" key="7">
    <source>
        <dbReference type="PROSITE" id="PS51790"/>
    </source>
</evidence>
<feature type="active site" description="Nucleophile" evidence="6">
    <location>
        <position position="123"/>
    </location>
</feature>